<name>A0ABY5R8C5_9MOLU</name>
<proteinExistence type="predicted"/>
<feature type="transmembrane region" description="Helical" evidence="5">
    <location>
        <begin position="95"/>
        <end position="114"/>
    </location>
</feature>
<evidence type="ECO:0000256" key="1">
    <source>
        <dbReference type="ARBA" id="ARBA00022737"/>
    </source>
</evidence>
<dbReference type="PANTHER" id="PTHR22777:SF17">
    <property type="entry name" value="UPF0053 PROTEIN SLL0260"/>
    <property type="match status" value="1"/>
</dbReference>
<dbReference type="PROSITE" id="PS51371">
    <property type="entry name" value="CBS"/>
    <property type="match status" value="1"/>
</dbReference>
<dbReference type="SMART" id="SM00116">
    <property type="entry name" value="CBS"/>
    <property type="match status" value="2"/>
</dbReference>
<dbReference type="Gene3D" id="3.10.580.10">
    <property type="entry name" value="CBS-domain"/>
    <property type="match status" value="1"/>
</dbReference>
<sequence>MEPWLVSLIIIILIILIICSALFSALETAYGSISLAKLEQELHKKSLTKKIIEKHYKHFGRTLSTILIGNNLINISASSILSAFLGVLISNETVVVLITMLVMTPIIVIFGEIIPKIFARKYPLKYVKRVFLIMEFFYIIFFPLTYPISKFVKSEEVTNTEKDLKTFLAIGHKEGILEKKEALLAINALDLDSVRVSKSYKKIKDVYFVEASWTLKEAKKVFLDTNYSRLPVKKNNRFIGIILLKNIWNHKKGLVEDFVTDVPSISYNTLLTKAMEKMRLEKAQFAFVTQTNNSKKVIGILSFEDIIEELVGEVYDESDEEIDIYEINLQHAIVKGDNKISKINNKLNFSLPNEDLTLLQWLEKISQKDVNMKFKFKYKKYEFKVVENKRKSVPKIEINQK</sequence>
<keyword evidence="4 5" id="KW-1133">Transmembrane helix</keyword>
<gene>
    <name evidence="8" type="ORF">NV226_00325</name>
</gene>
<reference evidence="8" key="1">
    <citation type="submission" date="2022-08" db="EMBL/GenBank/DDBJ databases">
        <title>Complete genome of Mycoplasma iguanae type strain 2327.</title>
        <authorList>
            <person name="Spergser J."/>
        </authorList>
    </citation>
    <scope>NUCLEOTIDE SEQUENCE</scope>
    <source>
        <strain evidence="8">2327</strain>
    </source>
</reference>
<dbReference type="PANTHER" id="PTHR22777">
    <property type="entry name" value="HEMOLYSIN-RELATED"/>
    <property type="match status" value="1"/>
</dbReference>
<dbReference type="InterPro" id="IPR046342">
    <property type="entry name" value="CBS_dom_sf"/>
</dbReference>
<keyword evidence="4 5" id="KW-0812">Transmembrane</keyword>
<evidence type="ECO:0000259" key="6">
    <source>
        <dbReference type="PROSITE" id="PS51371"/>
    </source>
</evidence>
<feature type="transmembrane region" description="Helical" evidence="5">
    <location>
        <begin position="126"/>
        <end position="146"/>
    </location>
</feature>
<evidence type="ECO:0000313" key="8">
    <source>
        <dbReference type="EMBL" id="UVD81756.1"/>
    </source>
</evidence>
<dbReference type="InterPro" id="IPR002550">
    <property type="entry name" value="CNNM"/>
</dbReference>
<keyword evidence="4 5" id="KW-0472">Membrane</keyword>
<evidence type="ECO:0000259" key="7">
    <source>
        <dbReference type="PROSITE" id="PS51846"/>
    </source>
</evidence>
<feature type="domain" description="CNNM transmembrane" evidence="7">
    <location>
        <begin position="2"/>
        <end position="181"/>
    </location>
</feature>
<evidence type="ECO:0000256" key="5">
    <source>
        <dbReference type="SAM" id="Phobius"/>
    </source>
</evidence>
<dbReference type="Pfam" id="PF01595">
    <property type="entry name" value="CNNM"/>
    <property type="match status" value="1"/>
</dbReference>
<accession>A0ABY5R8C5</accession>
<feature type="transmembrane region" description="Helical" evidence="5">
    <location>
        <begin position="66"/>
        <end position="89"/>
    </location>
</feature>
<feature type="transmembrane region" description="Helical" evidence="5">
    <location>
        <begin position="6"/>
        <end position="26"/>
    </location>
</feature>
<organism evidence="8 9">
    <name type="scientific">Mycoplasma iguanae</name>
    <dbReference type="NCBI Taxonomy" id="292461"/>
    <lineage>
        <taxon>Bacteria</taxon>
        <taxon>Bacillati</taxon>
        <taxon>Mycoplasmatota</taxon>
        <taxon>Mollicutes</taxon>
        <taxon>Mycoplasmataceae</taxon>
        <taxon>Mycoplasma</taxon>
    </lineage>
</organism>
<dbReference type="EMBL" id="CP102734">
    <property type="protein sequence ID" value="UVD81756.1"/>
    <property type="molecule type" value="Genomic_DNA"/>
</dbReference>
<dbReference type="Proteomes" id="UP001059252">
    <property type="component" value="Chromosome"/>
</dbReference>
<dbReference type="PROSITE" id="PS51846">
    <property type="entry name" value="CNNM"/>
    <property type="match status" value="1"/>
</dbReference>
<dbReference type="InterPro" id="IPR000644">
    <property type="entry name" value="CBS_dom"/>
</dbReference>
<evidence type="ECO:0000256" key="2">
    <source>
        <dbReference type="ARBA" id="ARBA00023122"/>
    </source>
</evidence>
<evidence type="ECO:0000313" key="9">
    <source>
        <dbReference type="Proteomes" id="UP001059252"/>
    </source>
</evidence>
<protein>
    <submittedName>
        <fullName evidence="8">Hemolysin family protein</fullName>
    </submittedName>
</protein>
<evidence type="ECO:0000256" key="4">
    <source>
        <dbReference type="PROSITE-ProRule" id="PRU01193"/>
    </source>
</evidence>
<dbReference type="RefSeq" id="WP_258210930.1">
    <property type="nucleotide sequence ID" value="NZ_CP102734.1"/>
</dbReference>
<feature type="domain" description="CBS" evidence="6">
    <location>
        <begin position="258"/>
        <end position="317"/>
    </location>
</feature>
<keyword evidence="2 3" id="KW-0129">CBS domain</keyword>
<keyword evidence="9" id="KW-1185">Reference proteome</keyword>
<dbReference type="Pfam" id="PF00571">
    <property type="entry name" value="CBS"/>
    <property type="match status" value="2"/>
</dbReference>
<keyword evidence="1" id="KW-0677">Repeat</keyword>
<evidence type="ECO:0000256" key="3">
    <source>
        <dbReference type="PROSITE-ProRule" id="PRU00703"/>
    </source>
</evidence>
<dbReference type="SUPFAM" id="SSF54631">
    <property type="entry name" value="CBS-domain pair"/>
    <property type="match status" value="1"/>
</dbReference>